<dbReference type="InterPro" id="IPR009053">
    <property type="entry name" value="Prefoldin"/>
</dbReference>
<dbReference type="InterPro" id="IPR004127">
    <property type="entry name" value="Prefoldin_subunit_alpha"/>
</dbReference>
<organism evidence="4 5">
    <name type="scientific">Pararge aegeria aegeria</name>
    <dbReference type="NCBI Taxonomy" id="348720"/>
    <lineage>
        <taxon>Eukaryota</taxon>
        <taxon>Metazoa</taxon>
        <taxon>Ecdysozoa</taxon>
        <taxon>Arthropoda</taxon>
        <taxon>Hexapoda</taxon>
        <taxon>Insecta</taxon>
        <taxon>Pterygota</taxon>
        <taxon>Neoptera</taxon>
        <taxon>Endopterygota</taxon>
        <taxon>Lepidoptera</taxon>
        <taxon>Glossata</taxon>
        <taxon>Ditrysia</taxon>
        <taxon>Papilionoidea</taxon>
        <taxon>Nymphalidae</taxon>
        <taxon>Satyrinae</taxon>
        <taxon>Satyrini</taxon>
        <taxon>Parargina</taxon>
        <taxon>Pararge</taxon>
    </lineage>
</organism>
<dbReference type="Proteomes" id="UP000838756">
    <property type="component" value="Unassembled WGS sequence"/>
</dbReference>
<keyword evidence="5" id="KW-1185">Reference proteome</keyword>
<dbReference type="Gene3D" id="1.10.287.370">
    <property type="match status" value="1"/>
</dbReference>
<protein>
    <submittedName>
        <fullName evidence="4">Jg24134 protein</fullName>
    </submittedName>
</protein>
<keyword evidence="3" id="KW-0175">Coiled coil</keyword>
<dbReference type="EMBL" id="CAKXAJ010025287">
    <property type="protein sequence ID" value="CAH2237801.1"/>
    <property type="molecule type" value="Genomic_DNA"/>
</dbReference>
<dbReference type="Pfam" id="PF02996">
    <property type="entry name" value="Prefoldin"/>
    <property type="match status" value="1"/>
</dbReference>
<dbReference type="AlphaFoldDB" id="A0A8S4RIZ2"/>
<evidence type="ECO:0000313" key="4">
    <source>
        <dbReference type="EMBL" id="CAH2237801.1"/>
    </source>
</evidence>
<sequence length="169" mass="18937">MEKDYFSEMSTISSAPAPGMHQIDLSKLNLQQLSKLKQQLDQELNVFQDSLQTLKIAQGKFVESGESVEKITPETKGKTILVPLTGSMYVPGTIIDTDNVIIDVGTGYYAQKDIEGAKDYFKRKVQFVTEQMEKIQMMGIEKSKVREAIMMMMEMKVQAQAQAQKATAS</sequence>
<dbReference type="PANTHER" id="PTHR12674:SF2">
    <property type="entry name" value="PREFOLDIN SUBUNIT 5"/>
    <property type="match status" value="1"/>
</dbReference>
<dbReference type="GO" id="GO:0005737">
    <property type="term" value="C:cytoplasm"/>
    <property type="evidence" value="ECO:0007669"/>
    <property type="project" value="TreeGrafter"/>
</dbReference>
<keyword evidence="2" id="KW-0143">Chaperone</keyword>
<evidence type="ECO:0000313" key="5">
    <source>
        <dbReference type="Proteomes" id="UP000838756"/>
    </source>
</evidence>
<dbReference type="GO" id="GO:1990114">
    <property type="term" value="P:RNA polymerase II core complex assembly"/>
    <property type="evidence" value="ECO:0007669"/>
    <property type="project" value="TreeGrafter"/>
</dbReference>
<dbReference type="GO" id="GO:1990115">
    <property type="term" value="P:RNA polymerase III assembly"/>
    <property type="evidence" value="ECO:0007669"/>
    <property type="project" value="TreeGrafter"/>
</dbReference>
<evidence type="ECO:0000256" key="2">
    <source>
        <dbReference type="ARBA" id="ARBA00023186"/>
    </source>
</evidence>
<feature type="coiled-coil region" evidence="3">
    <location>
        <begin position="23"/>
        <end position="57"/>
    </location>
</feature>
<dbReference type="GO" id="GO:0051082">
    <property type="term" value="F:unfolded protein binding"/>
    <property type="evidence" value="ECO:0007669"/>
    <property type="project" value="InterPro"/>
</dbReference>
<dbReference type="GO" id="GO:0006457">
    <property type="term" value="P:protein folding"/>
    <property type="evidence" value="ECO:0007669"/>
    <property type="project" value="InterPro"/>
</dbReference>
<dbReference type="PANTHER" id="PTHR12674">
    <property type="entry name" value="PREFOLDIN SUBUNIT 5"/>
    <property type="match status" value="1"/>
</dbReference>
<dbReference type="NCBIfam" id="TIGR00293">
    <property type="entry name" value="prefoldin subunit alpha"/>
    <property type="match status" value="1"/>
</dbReference>
<comment type="caution">
    <text evidence="4">The sequence shown here is derived from an EMBL/GenBank/DDBJ whole genome shotgun (WGS) entry which is preliminary data.</text>
</comment>
<dbReference type="InterPro" id="IPR011599">
    <property type="entry name" value="PFD_alpha_archaea"/>
</dbReference>
<proteinExistence type="inferred from homology"/>
<dbReference type="SUPFAM" id="SSF46579">
    <property type="entry name" value="Prefoldin"/>
    <property type="match status" value="1"/>
</dbReference>
<evidence type="ECO:0000256" key="3">
    <source>
        <dbReference type="SAM" id="Coils"/>
    </source>
</evidence>
<reference evidence="4" key="1">
    <citation type="submission" date="2022-03" db="EMBL/GenBank/DDBJ databases">
        <authorList>
            <person name="Lindestad O."/>
        </authorList>
    </citation>
    <scope>NUCLEOTIDE SEQUENCE</scope>
</reference>
<comment type="similarity">
    <text evidence="1">Belongs to the prefoldin subunit alpha family.</text>
</comment>
<dbReference type="GO" id="GO:0016272">
    <property type="term" value="C:prefoldin complex"/>
    <property type="evidence" value="ECO:0007669"/>
    <property type="project" value="InterPro"/>
</dbReference>
<accession>A0A8S4RIZ2</accession>
<evidence type="ECO:0000256" key="1">
    <source>
        <dbReference type="ARBA" id="ARBA00010048"/>
    </source>
</evidence>
<name>A0A8S4RIZ2_9NEOP</name>
<dbReference type="GO" id="GO:1990113">
    <property type="term" value="P:RNA polymerase I assembly"/>
    <property type="evidence" value="ECO:0007669"/>
    <property type="project" value="TreeGrafter"/>
</dbReference>
<gene>
    <name evidence="4" type="primary">jg24134</name>
    <name evidence="4" type="ORF">PAEG_LOCUS14981</name>
</gene>
<dbReference type="OrthoDB" id="10267474at2759"/>
<dbReference type="FunFam" id="1.10.287.370:FF:000004">
    <property type="entry name" value="Probable prefoldin subunit 5"/>
    <property type="match status" value="1"/>
</dbReference>
<dbReference type="CDD" id="cd23157">
    <property type="entry name" value="Prefoldin_5"/>
    <property type="match status" value="1"/>
</dbReference>